<evidence type="ECO:0000256" key="2">
    <source>
        <dbReference type="PROSITE-ProRule" id="PRU00708"/>
    </source>
</evidence>
<keyword evidence="4" id="KW-1185">Reference proteome</keyword>
<reference evidence="3 4" key="1">
    <citation type="submission" date="2019-09" db="EMBL/GenBank/DDBJ databases">
        <title>A chromosome-level genome assembly of the Chinese tupelo Nyssa sinensis.</title>
        <authorList>
            <person name="Yang X."/>
            <person name="Kang M."/>
            <person name="Yang Y."/>
            <person name="Xiong H."/>
            <person name="Wang M."/>
            <person name="Zhang Z."/>
            <person name="Wang Z."/>
            <person name="Wu H."/>
            <person name="Ma T."/>
            <person name="Liu J."/>
            <person name="Xi Z."/>
        </authorList>
    </citation>
    <scope>NUCLEOTIDE SEQUENCE [LARGE SCALE GENOMIC DNA]</scope>
    <source>
        <strain evidence="3">J267</strain>
        <tissue evidence="3">Leaf</tissue>
    </source>
</reference>
<evidence type="ECO:0000313" key="3">
    <source>
        <dbReference type="EMBL" id="KAA8519453.1"/>
    </source>
</evidence>
<dbReference type="InterPro" id="IPR046848">
    <property type="entry name" value="E_motif"/>
</dbReference>
<dbReference type="Pfam" id="PF13041">
    <property type="entry name" value="PPR_2"/>
    <property type="match status" value="1"/>
</dbReference>
<evidence type="ECO:0000256" key="1">
    <source>
        <dbReference type="ARBA" id="ARBA00022737"/>
    </source>
</evidence>
<dbReference type="PANTHER" id="PTHR47926">
    <property type="entry name" value="PENTATRICOPEPTIDE REPEAT-CONTAINING PROTEIN"/>
    <property type="match status" value="1"/>
</dbReference>
<dbReference type="InterPro" id="IPR046960">
    <property type="entry name" value="PPR_At4g14850-like_plant"/>
</dbReference>
<dbReference type="Pfam" id="PF20431">
    <property type="entry name" value="E_motif"/>
    <property type="match status" value="1"/>
</dbReference>
<dbReference type="Proteomes" id="UP000325577">
    <property type="component" value="Linkage Group LG6"/>
</dbReference>
<feature type="repeat" description="PPR" evidence="2">
    <location>
        <begin position="15"/>
        <end position="49"/>
    </location>
</feature>
<dbReference type="EMBL" id="CM018049">
    <property type="protein sequence ID" value="KAA8519453.1"/>
    <property type="molecule type" value="Genomic_DNA"/>
</dbReference>
<evidence type="ECO:0008006" key="5">
    <source>
        <dbReference type="Google" id="ProtNLM"/>
    </source>
</evidence>
<accession>A0A5J4ZKV0</accession>
<name>A0A5J4ZKV0_9ASTE</name>
<keyword evidence="1" id="KW-0677">Repeat</keyword>
<dbReference type="FunFam" id="1.25.40.10:FF:000090">
    <property type="entry name" value="Pentatricopeptide repeat-containing protein, chloroplastic"/>
    <property type="match status" value="1"/>
</dbReference>
<dbReference type="GO" id="GO:0003723">
    <property type="term" value="F:RNA binding"/>
    <property type="evidence" value="ECO:0007669"/>
    <property type="project" value="InterPro"/>
</dbReference>
<dbReference type="InterPro" id="IPR002885">
    <property type="entry name" value="PPR_rpt"/>
</dbReference>
<dbReference type="InterPro" id="IPR011990">
    <property type="entry name" value="TPR-like_helical_dom_sf"/>
</dbReference>
<evidence type="ECO:0000313" key="4">
    <source>
        <dbReference type="Proteomes" id="UP000325577"/>
    </source>
</evidence>
<dbReference type="GO" id="GO:0009451">
    <property type="term" value="P:RNA modification"/>
    <property type="evidence" value="ECO:0007669"/>
    <property type="project" value="InterPro"/>
</dbReference>
<dbReference type="AlphaFoldDB" id="A0A5J4ZKV0"/>
<dbReference type="NCBIfam" id="TIGR00756">
    <property type="entry name" value="PPR"/>
    <property type="match status" value="2"/>
</dbReference>
<gene>
    <name evidence="3" type="ORF">F0562_013672</name>
</gene>
<dbReference type="PROSITE" id="PS51375">
    <property type="entry name" value="PPR"/>
    <property type="match status" value="1"/>
</dbReference>
<sequence>MARKLFDAEEIYNKDVVTWNSMISAYSKHGDWFQCFNLYNQMKEEKLRPDCVTFLGLLTACVNSGSVEEGWECFKEMTETYDCQPNQEHYACMVDLLGRAGHMKEASELINSMPFKPDARVWGPLLSACKMHSETKLAEFAAEKLMSMEPKNAGNYVLLSNIYAGAENLELEIKEIRHKFRKTALNAKSVVESVNNTCSSKWVEGRCRCDFLANVSWQHPFWHFISSPKDGVIYHRAFKVSFSDISKVTPSLPDSIPPDFLLTHSRIDGFTLSEMIHFLKNKRKGRMP</sequence>
<organism evidence="3 4">
    <name type="scientific">Nyssa sinensis</name>
    <dbReference type="NCBI Taxonomy" id="561372"/>
    <lineage>
        <taxon>Eukaryota</taxon>
        <taxon>Viridiplantae</taxon>
        <taxon>Streptophyta</taxon>
        <taxon>Embryophyta</taxon>
        <taxon>Tracheophyta</taxon>
        <taxon>Spermatophyta</taxon>
        <taxon>Magnoliopsida</taxon>
        <taxon>eudicotyledons</taxon>
        <taxon>Gunneridae</taxon>
        <taxon>Pentapetalae</taxon>
        <taxon>asterids</taxon>
        <taxon>Cornales</taxon>
        <taxon>Nyssaceae</taxon>
        <taxon>Nyssa</taxon>
    </lineage>
</organism>
<dbReference type="OrthoDB" id="1853968at2759"/>
<dbReference type="Gene3D" id="1.25.40.10">
    <property type="entry name" value="Tetratricopeptide repeat domain"/>
    <property type="match status" value="1"/>
</dbReference>
<proteinExistence type="predicted"/>
<dbReference type="Pfam" id="PF01535">
    <property type="entry name" value="PPR"/>
    <property type="match status" value="1"/>
</dbReference>
<protein>
    <recommendedName>
        <fullName evidence="5">Pentatricopeptide repeat-containing protein</fullName>
    </recommendedName>
</protein>